<dbReference type="SUPFAM" id="SSF75304">
    <property type="entry name" value="Amidase signature (AS) enzymes"/>
    <property type="match status" value="1"/>
</dbReference>
<reference evidence="3" key="1">
    <citation type="submission" date="2012-03" db="EMBL/GenBank/DDBJ databases">
        <title>Complete genome of Caldisphaera lagunensis DSM 15908.</title>
        <authorList>
            <person name="Lucas S."/>
            <person name="Copeland A."/>
            <person name="Lapidus A."/>
            <person name="Glavina del Rio T."/>
            <person name="Dalin E."/>
            <person name="Tice H."/>
            <person name="Bruce D."/>
            <person name="Goodwin L."/>
            <person name="Pitluck S."/>
            <person name="Peters L."/>
            <person name="Mikhailova N."/>
            <person name="Teshima H."/>
            <person name="Kyrpides N."/>
            <person name="Mavromatis K."/>
            <person name="Ivanova N."/>
            <person name="Brettin T."/>
            <person name="Detter J.C."/>
            <person name="Han C."/>
            <person name="Larimer F."/>
            <person name="Land M."/>
            <person name="Hauser L."/>
            <person name="Markowitz V."/>
            <person name="Cheng J.-F."/>
            <person name="Hugenholtz P."/>
            <person name="Woyke T."/>
            <person name="Wu D."/>
            <person name="Spring S."/>
            <person name="Schroeder M."/>
            <person name="Brambilla E."/>
            <person name="Klenk H.-P."/>
            <person name="Eisen J.A."/>
        </authorList>
    </citation>
    <scope>NUCLEOTIDE SEQUENCE [LARGE SCALE GENOMIC DNA]</scope>
    <source>
        <strain evidence="3">DSM 15908 / JCM 11604 / IC-154</strain>
    </source>
</reference>
<organism evidence="2 3">
    <name type="scientific">Caldisphaera lagunensis (strain DSM 15908 / JCM 11604 / ANMR 0165 / IC-154)</name>
    <dbReference type="NCBI Taxonomy" id="1056495"/>
    <lineage>
        <taxon>Archaea</taxon>
        <taxon>Thermoproteota</taxon>
        <taxon>Thermoprotei</taxon>
        <taxon>Acidilobales</taxon>
        <taxon>Caldisphaeraceae</taxon>
        <taxon>Caldisphaera</taxon>
    </lineage>
</organism>
<protein>
    <submittedName>
        <fullName evidence="2">Amidase, Asp-tRNAAsn/Glu-tRNAGln amidotransferase A subunit</fullName>
    </submittedName>
</protein>
<evidence type="ECO:0000313" key="2">
    <source>
        <dbReference type="EMBL" id="AFZ69875.1"/>
    </source>
</evidence>
<dbReference type="InterPro" id="IPR023631">
    <property type="entry name" value="Amidase_dom"/>
</dbReference>
<dbReference type="FunCoup" id="L0A9Z4">
    <property type="interactions" value="23"/>
</dbReference>
<dbReference type="GO" id="GO:0016740">
    <property type="term" value="F:transferase activity"/>
    <property type="evidence" value="ECO:0007669"/>
    <property type="project" value="UniProtKB-KW"/>
</dbReference>
<dbReference type="InterPro" id="IPR000120">
    <property type="entry name" value="Amidase"/>
</dbReference>
<dbReference type="Proteomes" id="UP000010469">
    <property type="component" value="Chromosome"/>
</dbReference>
<dbReference type="InterPro" id="IPR036928">
    <property type="entry name" value="AS_sf"/>
</dbReference>
<dbReference type="RefSeq" id="WP_015231773.1">
    <property type="nucleotide sequence ID" value="NC_019791.1"/>
</dbReference>
<dbReference type="GeneID" id="14211346"/>
<dbReference type="PANTHER" id="PTHR11895">
    <property type="entry name" value="TRANSAMIDASE"/>
    <property type="match status" value="1"/>
</dbReference>
<gene>
    <name evidence="2" type="ordered locus">Calag_0086</name>
</gene>
<dbReference type="STRING" id="1056495.Calag_0086"/>
<dbReference type="PANTHER" id="PTHR11895:SF67">
    <property type="entry name" value="AMIDASE DOMAIN-CONTAINING PROTEIN"/>
    <property type="match status" value="1"/>
</dbReference>
<dbReference type="Pfam" id="PF01425">
    <property type="entry name" value="Amidase"/>
    <property type="match status" value="1"/>
</dbReference>
<accession>L0A9Z4</accession>
<dbReference type="AlphaFoldDB" id="L0A9Z4"/>
<dbReference type="HOGENOM" id="CLU_009600_7_6_2"/>
<feature type="domain" description="Amidase" evidence="1">
    <location>
        <begin position="37"/>
        <end position="385"/>
    </location>
</feature>
<proteinExistence type="predicted"/>
<evidence type="ECO:0000313" key="3">
    <source>
        <dbReference type="Proteomes" id="UP000010469"/>
    </source>
</evidence>
<dbReference type="KEGG" id="clg:Calag_0086"/>
<dbReference type="InParanoid" id="L0A9Z4"/>
<keyword evidence="2" id="KW-0808">Transferase</keyword>
<dbReference type="Gene3D" id="3.90.1300.10">
    <property type="entry name" value="Amidase signature (AS) domain"/>
    <property type="match status" value="1"/>
</dbReference>
<dbReference type="EMBL" id="CP003378">
    <property type="protein sequence ID" value="AFZ69875.1"/>
    <property type="molecule type" value="Genomic_DNA"/>
</dbReference>
<sequence length="393" mass="44130">MEEISVNEALEKSYKFSDYNAVVTINEDAEKEKDKKPILIKDIIYTKGIKTTMGSKVFFNYIPREDARVITLLKRNGYTIVGKTNTHEFASGVTNTSSVFGPSRNPINKELITGGSSGGSAAAVKLKITDVALGTDTAGSIRIPASLCGVIGFRPTHGLISVKGVFPLAPTFDDVGIMSNNVEKLKEVFYILSEKKIKKYDINNLKKVKFALPEGFYSANESIENKFKDFISNLEYEIIDINNLKSAINAFVTIRYSEASWIHEKMRDKFDQYFPDVRRLIEKGFNYYAFEYLNSLKTAKIVRRRLLMILKKYDFIILPTTPIIAPKIEDVIGKEDGEIRSILTSNTWLSSLVGFPSISLPLLNINGYPAGVQLIGKPYEDDKLLEVSKLLQK</sequence>
<name>L0A9Z4_CALLD</name>
<evidence type="ECO:0000259" key="1">
    <source>
        <dbReference type="Pfam" id="PF01425"/>
    </source>
</evidence>
<dbReference type="eggNOG" id="arCOG01717">
    <property type="taxonomic scope" value="Archaea"/>
</dbReference>
<keyword evidence="3" id="KW-1185">Reference proteome</keyword>